<reference evidence="1 2" key="1">
    <citation type="submission" date="2016-02" db="EMBL/GenBank/DDBJ databases">
        <authorList>
            <person name="Wen L."/>
            <person name="He K."/>
            <person name="Yang H."/>
        </authorList>
    </citation>
    <scope>NUCLEOTIDE SEQUENCE [LARGE SCALE GENOMIC DNA]</scope>
    <source>
        <strain evidence="1 2">CD09_2</strain>
    </source>
</reference>
<sequence length="95" mass="10441">MFDDRLMAGPYVEQDIIGAFGPREGQRAILAQFAGQQPPVGVINHLKALALCCLPFGVASPAPNSRRVQQHAFEDRFMRQYGRRQAADDDGQPTG</sequence>
<gene>
    <name evidence="1" type="ORF">AX777_22230</name>
</gene>
<organism evidence="1 2">
    <name type="scientific">Sphingobium yanoikuyae</name>
    <name type="common">Sphingomonas yanoikuyae</name>
    <dbReference type="NCBI Taxonomy" id="13690"/>
    <lineage>
        <taxon>Bacteria</taxon>
        <taxon>Pseudomonadati</taxon>
        <taxon>Pseudomonadota</taxon>
        <taxon>Alphaproteobacteria</taxon>
        <taxon>Sphingomonadales</taxon>
        <taxon>Sphingomonadaceae</taxon>
        <taxon>Sphingobium</taxon>
    </lineage>
</organism>
<proteinExistence type="predicted"/>
<protein>
    <submittedName>
        <fullName evidence="1">Uncharacterized protein</fullName>
    </submittedName>
</protein>
<dbReference type="Proteomes" id="UP000077262">
    <property type="component" value="Unassembled WGS sequence"/>
</dbReference>
<accession>A0A177JML6</accession>
<dbReference type="AlphaFoldDB" id="A0A177JML6"/>
<dbReference type="EMBL" id="LSTR01000046">
    <property type="protein sequence ID" value="OAH42006.1"/>
    <property type="molecule type" value="Genomic_DNA"/>
</dbReference>
<name>A0A177JML6_SPHYA</name>
<comment type="caution">
    <text evidence="1">The sequence shown here is derived from an EMBL/GenBank/DDBJ whole genome shotgun (WGS) entry which is preliminary data.</text>
</comment>
<evidence type="ECO:0000313" key="1">
    <source>
        <dbReference type="EMBL" id="OAH42006.1"/>
    </source>
</evidence>
<evidence type="ECO:0000313" key="2">
    <source>
        <dbReference type="Proteomes" id="UP000077262"/>
    </source>
</evidence>